<comment type="pathway">
    <text evidence="1">Purine metabolism; ppGpp biosynthesis; ppGpp from GTP: step 1/2.</text>
</comment>
<dbReference type="InterPro" id="IPR007685">
    <property type="entry name" value="RelA_SpoT"/>
</dbReference>
<evidence type="ECO:0000313" key="4">
    <source>
        <dbReference type="Proteomes" id="UP000078582"/>
    </source>
</evidence>
<name>A0A192GY59_9LACO</name>
<accession>A0A192GY59</accession>
<dbReference type="UniPathway" id="UPA00908">
    <property type="reaction ID" value="UER00884"/>
</dbReference>
<dbReference type="InterPro" id="IPR052366">
    <property type="entry name" value="GTP_Pyrophosphokinase"/>
</dbReference>
<dbReference type="Proteomes" id="UP000078582">
    <property type="component" value="Chromosome"/>
</dbReference>
<dbReference type="GO" id="GO:0015970">
    <property type="term" value="P:guanosine tetraphosphate biosynthetic process"/>
    <property type="evidence" value="ECO:0007669"/>
    <property type="project" value="UniProtKB-UniPathway"/>
</dbReference>
<dbReference type="CDD" id="cd05399">
    <property type="entry name" value="NT_Rel-Spo_like"/>
    <property type="match status" value="1"/>
</dbReference>
<dbReference type="GO" id="GO:0016301">
    <property type="term" value="F:kinase activity"/>
    <property type="evidence" value="ECO:0007669"/>
    <property type="project" value="UniProtKB-KW"/>
</dbReference>
<dbReference type="Pfam" id="PF04607">
    <property type="entry name" value="RelA_SpoT"/>
    <property type="match status" value="1"/>
</dbReference>
<dbReference type="SMART" id="SM00954">
    <property type="entry name" value="RelA_SpoT"/>
    <property type="match status" value="1"/>
</dbReference>
<dbReference type="EMBL" id="CP014873">
    <property type="protein sequence ID" value="ANK61449.1"/>
    <property type="molecule type" value="Genomic_DNA"/>
</dbReference>
<evidence type="ECO:0000256" key="1">
    <source>
        <dbReference type="ARBA" id="ARBA00004976"/>
    </source>
</evidence>
<keyword evidence="3" id="KW-0418">Kinase</keyword>
<feature type="domain" description="RelA/SpoT" evidence="2">
    <location>
        <begin position="77"/>
        <end position="200"/>
    </location>
</feature>
<dbReference type="SUPFAM" id="SSF81301">
    <property type="entry name" value="Nucleotidyltransferase"/>
    <property type="match status" value="1"/>
</dbReference>
<dbReference type="InterPro" id="IPR043519">
    <property type="entry name" value="NT_sf"/>
</dbReference>
<reference evidence="3 4" key="1">
    <citation type="submission" date="2016-03" db="EMBL/GenBank/DDBJ databases">
        <title>Pediococcus and Lactobacillus from brewery environment - whole genome sequencing and assembly.</title>
        <authorList>
            <person name="Behr J."/>
            <person name="Geissler A.J."/>
            <person name="Vogel R.F."/>
        </authorList>
    </citation>
    <scope>NUCLEOTIDE SEQUENCE [LARGE SCALE GENOMIC DNA]</scope>
    <source>
        <strain evidence="3 4">TMW 1.1989</strain>
    </source>
</reference>
<dbReference type="Gene3D" id="1.10.287.860">
    <property type="entry name" value="Nucleotidyltransferase"/>
    <property type="match status" value="1"/>
</dbReference>
<dbReference type="PANTHER" id="PTHR47837">
    <property type="entry name" value="GTP PYROPHOSPHOKINASE YJBM"/>
    <property type="match status" value="1"/>
</dbReference>
<dbReference type="STRING" id="375175.AYR53_00945"/>
<evidence type="ECO:0000313" key="3">
    <source>
        <dbReference type="EMBL" id="ANK61449.1"/>
    </source>
</evidence>
<dbReference type="GeneID" id="42980802"/>
<sequence length="236" mass="27124">MILERQNLMNIKQISSDLERELAGKPFGSANIKKLQNLSQLYQLYQAGANEFGTKLENLDSEFQVNYDHNPIHHMEERMKDVQSLLNKLIKKGYDLSVENIQKHIFDVAGIRVVTNYIDDVYLIEKILLSQSDVTLVRCKDYIKNPKPSGYRSLHIIVSVPVFQSTGSKSVNVEIQIRTVGMDMWASLEHKLRYKTDIDSALVEKYGAKLHSYADELAGIEGKMQHIYQQLSDYKN</sequence>
<dbReference type="PANTHER" id="PTHR47837:SF2">
    <property type="entry name" value="GTP PYROPHOSPHOKINASE YWAC"/>
    <property type="match status" value="1"/>
</dbReference>
<dbReference type="RefSeq" id="WP_068279817.1">
    <property type="nucleotide sequence ID" value="NZ_CP014873.1"/>
</dbReference>
<dbReference type="AlphaFoldDB" id="A0A192GY59"/>
<organism evidence="3 4">
    <name type="scientific">Loigolactobacillus backii</name>
    <dbReference type="NCBI Taxonomy" id="375175"/>
    <lineage>
        <taxon>Bacteria</taxon>
        <taxon>Bacillati</taxon>
        <taxon>Bacillota</taxon>
        <taxon>Bacilli</taxon>
        <taxon>Lactobacillales</taxon>
        <taxon>Lactobacillaceae</taxon>
        <taxon>Loigolactobacillus</taxon>
    </lineage>
</organism>
<evidence type="ECO:0000259" key="2">
    <source>
        <dbReference type="SMART" id="SM00954"/>
    </source>
</evidence>
<dbReference type="Gene3D" id="3.30.460.10">
    <property type="entry name" value="Beta Polymerase, domain 2"/>
    <property type="match status" value="1"/>
</dbReference>
<proteinExistence type="predicted"/>
<protein>
    <submittedName>
        <fullName evidence="3">GTP pyrophosphokinase</fullName>
    </submittedName>
</protein>
<gene>
    <name evidence="3" type="ORF">AYR53_00945</name>
</gene>
<keyword evidence="4" id="KW-1185">Reference proteome</keyword>
<keyword evidence="3" id="KW-0808">Transferase</keyword>
<dbReference type="OrthoDB" id="9789634at2"/>